<evidence type="ECO:0000256" key="2">
    <source>
        <dbReference type="RuleBase" id="RU003457"/>
    </source>
</evidence>
<dbReference type="SUPFAM" id="SSF51182">
    <property type="entry name" value="RmlC-like cupins"/>
    <property type="match status" value="1"/>
</dbReference>
<protein>
    <submittedName>
        <fullName evidence="5">Pirin family protein</fullName>
    </submittedName>
</protein>
<evidence type="ECO:0000313" key="6">
    <source>
        <dbReference type="Proteomes" id="UP001465153"/>
    </source>
</evidence>
<reference evidence="5 6" key="1">
    <citation type="submission" date="2024-04" db="EMBL/GenBank/DDBJ databases">
        <title>Draft genome sequence of Sessilibacter corallicola NBRC 116591.</title>
        <authorList>
            <person name="Miyakawa T."/>
            <person name="Kusuya Y."/>
            <person name="Miura T."/>
        </authorList>
    </citation>
    <scope>NUCLEOTIDE SEQUENCE [LARGE SCALE GENOMIC DNA]</scope>
    <source>
        <strain evidence="5 6">KU-00831-HH</strain>
    </source>
</reference>
<dbReference type="InterPro" id="IPR014710">
    <property type="entry name" value="RmlC-like_jellyroll"/>
</dbReference>
<evidence type="ECO:0000259" key="3">
    <source>
        <dbReference type="Pfam" id="PF02678"/>
    </source>
</evidence>
<evidence type="ECO:0000256" key="1">
    <source>
        <dbReference type="ARBA" id="ARBA00008416"/>
    </source>
</evidence>
<dbReference type="InterPro" id="IPR011051">
    <property type="entry name" value="RmlC_Cupin_sf"/>
</dbReference>
<name>A0ABQ0ADK8_9GAMM</name>
<dbReference type="RefSeq" id="WP_353304128.1">
    <property type="nucleotide sequence ID" value="NZ_BAABWN010000013.1"/>
</dbReference>
<dbReference type="InterPro" id="IPR003829">
    <property type="entry name" value="Pirin_N_dom"/>
</dbReference>
<dbReference type="InterPro" id="IPR012093">
    <property type="entry name" value="Pirin"/>
</dbReference>
<dbReference type="Pfam" id="PF17954">
    <property type="entry name" value="Pirin_C_2"/>
    <property type="match status" value="1"/>
</dbReference>
<comment type="caution">
    <text evidence="5">The sequence shown here is derived from an EMBL/GenBank/DDBJ whole genome shotgun (WGS) entry which is preliminary data.</text>
</comment>
<dbReference type="PIRSF" id="PIRSF006232">
    <property type="entry name" value="Pirin"/>
    <property type="match status" value="1"/>
</dbReference>
<dbReference type="PANTHER" id="PTHR43212:SF3">
    <property type="entry name" value="QUERCETIN 2,3-DIOXYGENASE"/>
    <property type="match status" value="1"/>
</dbReference>
<dbReference type="Proteomes" id="UP001465153">
    <property type="component" value="Unassembled WGS sequence"/>
</dbReference>
<keyword evidence="6" id="KW-1185">Reference proteome</keyword>
<dbReference type="Pfam" id="PF02678">
    <property type="entry name" value="Pirin"/>
    <property type="match status" value="1"/>
</dbReference>
<dbReference type="PANTHER" id="PTHR43212">
    <property type="entry name" value="QUERCETIN 2,3-DIOXYGENASE"/>
    <property type="match status" value="1"/>
</dbReference>
<dbReference type="EMBL" id="BAABWN010000013">
    <property type="protein sequence ID" value="GAA6169652.1"/>
    <property type="molecule type" value="Genomic_DNA"/>
</dbReference>
<gene>
    <name evidence="5" type="ORF">NBRC116591_34630</name>
</gene>
<dbReference type="InterPro" id="IPR041602">
    <property type="entry name" value="Quercetinase_C"/>
</dbReference>
<dbReference type="CDD" id="cd02910">
    <property type="entry name" value="cupin_Yhhw_N"/>
    <property type="match status" value="1"/>
</dbReference>
<evidence type="ECO:0000259" key="4">
    <source>
        <dbReference type="Pfam" id="PF17954"/>
    </source>
</evidence>
<proteinExistence type="inferred from homology"/>
<comment type="similarity">
    <text evidence="1 2">Belongs to the pirin family.</text>
</comment>
<accession>A0ABQ0ADK8</accession>
<feature type="domain" description="Quercetin 2,3-dioxygenase C-terminal cupin" evidence="4">
    <location>
        <begin position="144"/>
        <end position="226"/>
    </location>
</feature>
<feature type="domain" description="Pirin N-terminal" evidence="3">
    <location>
        <begin position="10"/>
        <end position="119"/>
    </location>
</feature>
<evidence type="ECO:0000313" key="5">
    <source>
        <dbReference type="EMBL" id="GAA6169652.1"/>
    </source>
</evidence>
<dbReference type="Gene3D" id="2.60.120.10">
    <property type="entry name" value="Jelly Rolls"/>
    <property type="match status" value="2"/>
</dbReference>
<organism evidence="5 6">
    <name type="scientific">Sessilibacter corallicola</name>
    <dbReference type="NCBI Taxonomy" id="2904075"/>
    <lineage>
        <taxon>Bacteria</taxon>
        <taxon>Pseudomonadati</taxon>
        <taxon>Pseudomonadota</taxon>
        <taxon>Gammaproteobacteria</taxon>
        <taxon>Cellvibrionales</taxon>
        <taxon>Cellvibrionaceae</taxon>
        <taxon>Sessilibacter</taxon>
    </lineage>
</organism>
<sequence>MRYYRRAKNRGTEQLSWLTSKHTFSFGSYYDPNHMGISALRVINDDLVSPGAGFDTHGHRDMEIISYVLEGSIEHRDSLGNRFIIPAGEVQRMSAGTGITHSEFNHSGNESLRFLQIWIQPNVAGSQPSYEQKSIQQSDVLTPLVTPDGRDGSLSMQQDASIYRLQLAPGETFSLAKSNRPGYLHILNGSGEIGQCTLSEGDGLGILDEAITIKANQPLSALWFDLPSVNHS</sequence>